<evidence type="ECO:0000313" key="2">
    <source>
        <dbReference type="Proteomes" id="UP000305948"/>
    </source>
</evidence>
<dbReference type="Proteomes" id="UP000305948">
    <property type="component" value="Unassembled WGS sequence"/>
</dbReference>
<evidence type="ECO:0000313" key="1">
    <source>
        <dbReference type="EMBL" id="TFK57458.1"/>
    </source>
</evidence>
<keyword evidence="2" id="KW-1185">Reference proteome</keyword>
<reference evidence="1 2" key="1">
    <citation type="journal article" date="2019" name="Nat. Ecol. Evol.">
        <title>Megaphylogeny resolves global patterns of mushroom evolution.</title>
        <authorList>
            <person name="Varga T."/>
            <person name="Krizsan K."/>
            <person name="Foldi C."/>
            <person name="Dima B."/>
            <person name="Sanchez-Garcia M."/>
            <person name="Sanchez-Ramirez S."/>
            <person name="Szollosi G.J."/>
            <person name="Szarkandi J.G."/>
            <person name="Papp V."/>
            <person name="Albert L."/>
            <person name="Andreopoulos W."/>
            <person name="Angelini C."/>
            <person name="Antonin V."/>
            <person name="Barry K.W."/>
            <person name="Bougher N.L."/>
            <person name="Buchanan P."/>
            <person name="Buyck B."/>
            <person name="Bense V."/>
            <person name="Catcheside P."/>
            <person name="Chovatia M."/>
            <person name="Cooper J."/>
            <person name="Damon W."/>
            <person name="Desjardin D."/>
            <person name="Finy P."/>
            <person name="Geml J."/>
            <person name="Haridas S."/>
            <person name="Hughes K."/>
            <person name="Justo A."/>
            <person name="Karasinski D."/>
            <person name="Kautmanova I."/>
            <person name="Kiss B."/>
            <person name="Kocsube S."/>
            <person name="Kotiranta H."/>
            <person name="LaButti K.M."/>
            <person name="Lechner B.E."/>
            <person name="Liimatainen K."/>
            <person name="Lipzen A."/>
            <person name="Lukacs Z."/>
            <person name="Mihaltcheva S."/>
            <person name="Morgado L.N."/>
            <person name="Niskanen T."/>
            <person name="Noordeloos M.E."/>
            <person name="Ohm R.A."/>
            <person name="Ortiz-Santana B."/>
            <person name="Ovrebo C."/>
            <person name="Racz N."/>
            <person name="Riley R."/>
            <person name="Savchenko A."/>
            <person name="Shiryaev A."/>
            <person name="Soop K."/>
            <person name="Spirin V."/>
            <person name="Szebenyi C."/>
            <person name="Tomsovsky M."/>
            <person name="Tulloss R.E."/>
            <person name="Uehling J."/>
            <person name="Grigoriev I.V."/>
            <person name="Vagvolgyi C."/>
            <person name="Papp T."/>
            <person name="Martin F.M."/>
            <person name="Miettinen O."/>
            <person name="Hibbett D.S."/>
            <person name="Nagy L.G."/>
        </authorList>
    </citation>
    <scope>NUCLEOTIDE SEQUENCE [LARGE SCALE GENOMIC DNA]</scope>
    <source>
        <strain evidence="1 2">OMC1185</strain>
    </source>
</reference>
<accession>A0A5C3NMQ5</accession>
<dbReference type="AlphaFoldDB" id="A0A5C3NMQ5"/>
<gene>
    <name evidence="1" type="ORF">OE88DRAFT_1641109</name>
</gene>
<dbReference type="EMBL" id="ML213503">
    <property type="protein sequence ID" value="TFK57458.1"/>
    <property type="molecule type" value="Genomic_DNA"/>
</dbReference>
<proteinExistence type="predicted"/>
<name>A0A5C3NMQ5_9AGAM</name>
<sequence>MFMIEGSSNYAGGEKTLQSSRSGGREWTRRVLAVSPVQLTRSGTATESKAPDEPYIEPTWSATTMEEGIHPASGNKHLCAYHKLLGTGIKSASGPWVICDAPGILDSRRQVEFIAGKDYSVHGIDTDPVSVPQAGLCCSGITVVRDANEVRDDDNYPQRDTAAFYDLVIGSRLAALALVWRILEFRPAALYTEDDLLRLRSLRRRCYATPTTLENERRGPSAEKRRGTCPGRMHILVVDRLDDPSVQQGMPKNHEGRMSWRTNMGRALNSTKENCFAPYVIGLVGVFLRGSVPTSRALCDSPCWNFLDVMDHTVAPRCNFTLATRILEQKCSQPGSNWRSPDFPRSRGHYYETGALTN</sequence>
<organism evidence="1 2">
    <name type="scientific">Heliocybe sulcata</name>
    <dbReference type="NCBI Taxonomy" id="5364"/>
    <lineage>
        <taxon>Eukaryota</taxon>
        <taxon>Fungi</taxon>
        <taxon>Dikarya</taxon>
        <taxon>Basidiomycota</taxon>
        <taxon>Agaricomycotina</taxon>
        <taxon>Agaricomycetes</taxon>
        <taxon>Gloeophyllales</taxon>
        <taxon>Gloeophyllaceae</taxon>
        <taxon>Heliocybe</taxon>
    </lineage>
</organism>
<dbReference type="OrthoDB" id="76038at2759"/>
<protein>
    <submittedName>
        <fullName evidence="1">Uncharacterized protein</fullName>
    </submittedName>
</protein>